<dbReference type="Gene3D" id="3.30.565.10">
    <property type="entry name" value="Histidine kinase-like ATPase, C-terminal domain"/>
    <property type="match status" value="1"/>
</dbReference>
<evidence type="ECO:0000256" key="2">
    <source>
        <dbReference type="ARBA" id="ARBA00004370"/>
    </source>
</evidence>
<dbReference type="CDD" id="cd00075">
    <property type="entry name" value="HATPase"/>
    <property type="match status" value="1"/>
</dbReference>
<dbReference type="Pfam" id="PF08448">
    <property type="entry name" value="PAS_4"/>
    <property type="match status" value="1"/>
</dbReference>
<dbReference type="Pfam" id="PF02518">
    <property type="entry name" value="HATPase_c"/>
    <property type="match status" value="1"/>
</dbReference>
<gene>
    <name evidence="11" type="ORF">AWN73_18320</name>
</gene>
<dbReference type="RefSeq" id="WP_043663797.1">
    <property type="nucleotide sequence ID" value="NZ_JSEG01000008.1"/>
</dbReference>
<dbReference type="EMBL" id="LRDH01000137">
    <property type="protein sequence ID" value="PPV12631.1"/>
    <property type="molecule type" value="Genomic_DNA"/>
</dbReference>
<dbReference type="AlphaFoldDB" id="A0A2S7F6T6"/>
<dbReference type="InterPro" id="IPR003661">
    <property type="entry name" value="HisK_dim/P_dom"/>
</dbReference>
<dbReference type="GO" id="GO:0000155">
    <property type="term" value="F:phosphorelay sensor kinase activity"/>
    <property type="evidence" value="ECO:0007669"/>
    <property type="project" value="InterPro"/>
</dbReference>
<evidence type="ECO:0000259" key="9">
    <source>
        <dbReference type="PROSITE" id="PS50109"/>
    </source>
</evidence>
<dbReference type="InterPro" id="IPR036097">
    <property type="entry name" value="HisK_dim/P_sf"/>
</dbReference>
<keyword evidence="5" id="KW-0808">Transferase</keyword>
<dbReference type="InterPro" id="IPR004358">
    <property type="entry name" value="Sig_transdc_His_kin-like_C"/>
</dbReference>
<evidence type="ECO:0000256" key="8">
    <source>
        <dbReference type="SAM" id="Coils"/>
    </source>
</evidence>
<dbReference type="InterPro" id="IPR036890">
    <property type="entry name" value="HATPase_C_sf"/>
</dbReference>
<reference evidence="11 12" key="1">
    <citation type="submission" date="2016-01" db="EMBL/GenBank/DDBJ databases">
        <title>Characterization of the Clostridium difficile lineages that are prevalent in Hong Kong and China.</title>
        <authorList>
            <person name="Kwok J.S.-L."/>
            <person name="Lam W.-Y."/>
            <person name="Ip M."/>
            <person name="Chan T.-F."/>
            <person name="Hawkey P.M."/>
            <person name="Tsui S.K.-W."/>
        </authorList>
    </citation>
    <scope>NUCLEOTIDE SEQUENCE [LARGE SCALE GENOMIC DNA]</scope>
    <source>
        <strain evidence="11 12">300064</strain>
    </source>
</reference>
<evidence type="ECO:0000256" key="6">
    <source>
        <dbReference type="ARBA" id="ARBA00022777"/>
    </source>
</evidence>
<dbReference type="Pfam" id="PF00512">
    <property type="entry name" value="HisKA"/>
    <property type="match status" value="1"/>
</dbReference>
<evidence type="ECO:0000313" key="11">
    <source>
        <dbReference type="EMBL" id="PPV12631.1"/>
    </source>
</evidence>
<evidence type="ECO:0000256" key="4">
    <source>
        <dbReference type="ARBA" id="ARBA00022553"/>
    </source>
</evidence>
<proteinExistence type="predicted"/>
<dbReference type="SMART" id="SM00388">
    <property type="entry name" value="HisKA"/>
    <property type="match status" value="1"/>
</dbReference>
<feature type="domain" description="PAS" evidence="10">
    <location>
        <begin position="6"/>
        <end position="76"/>
    </location>
</feature>
<dbReference type="PANTHER" id="PTHR43547:SF2">
    <property type="entry name" value="HYBRID SIGNAL TRANSDUCTION HISTIDINE KINASE C"/>
    <property type="match status" value="1"/>
</dbReference>
<dbReference type="SMART" id="SM00387">
    <property type="entry name" value="HATPase_c"/>
    <property type="match status" value="1"/>
</dbReference>
<dbReference type="PANTHER" id="PTHR43547">
    <property type="entry name" value="TWO-COMPONENT HISTIDINE KINASE"/>
    <property type="match status" value="1"/>
</dbReference>
<dbReference type="InterPro" id="IPR000014">
    <property type="entry name" value="PAS"/>
</dbReference>
<dbReference type="GO" id="GO:0016020">
    <property type="term" value="C:membrane"/>
    <property type="evidence" value="ECO:0007669"/>
    <property type="project" value="UniProtKB-SubCell"/>
</dbReference>
<dbReference type="PROSITE" id="PS50112">
    <property type="entry name" value="PAS"/>
    <property type="match status" value="1"/>
</dbReference>
<comment type="caution">
    <text evidence="11">The sequence shown here is derived from an EMBL/GenBank/DDBJ whole genome shotgun (WGS) entry which is preliminary data.</text>
</comment>
<dbReference type="CDD" id="cd00082">
    <property type="entry name" value="HisKA"/>
    <property type="match status" value="1"/>
</dbReference>
<dbReference type="InterPro" id="IPR005467">
    <property type="entry name" value="His_kinase_dom"/>
</dbReference>
<dbReference type="CDD" id="cd00130">
    <property type="entry name" value="PAS"/>
    <property type="match status" value="1"/>
</dbReference>
<evidence type="ECO:0000256" key="3">
    <source>
        <dbReference type="ARBA" id="ARBA00012438"/>
    </source>
</evidence>
<keyword evidence="4" id="KW-0597">Phosphoprotein</keyword>
<organism evidence="11 12">
    <name type="scientific">Clostridium butyricum</name>
    <dbReference type="NCBI Taxonomy" id="1492"/>
    <lineage>
        <taxon>Bacteria</taxon>
        <taxon>Bacillati</taxon>
        <taxon>Bacillota</taxon>
        <taxon>Clostridia</taxon>
        <taxon>Eubacteriales</taxon>
        <taxon>Clostridiaceae</taxon>
        <taxon>Clostridium</taxon>
    </lineage>
</organism>
<dbReference type="InterPro" id="IPR035965">
    <property type="entry name" value="PAS-like_dom_sf"/>
</dbReference>
<evidence type="ECO:0000259" key="10">
    <source>
        <dbReference type="PROSITE" id="PS50112"/>
    </source>
</evidence>
<feature type="domain" description="Histidine kinase" evidence="9">
    <location>
        <begin position="320"/>
        <end position="545"/>
    </location>
</feature>
<feature type="coiled-coil region" evidence="8">
    <location>
        <begin position="287"/>
        <end position="314"/>
    </location>
</feature>
<dbReference type="InterPro" id="IPR003594">
    <property type="entry name" value="HATPase_dom"/>
</dbReference>
<comment type="catalytic activity">
    <reaction evidence="1">
        <text>ATP + protein L-histidine = ADP + protein N-phospho-L-histidine.</text>
        <dbReference type="EC" id="2.7.13.3"/>
    </reaction>
</comment>
<keyword evidence="6 11" id="KW-0418">Kinase</keyword>
<evidence type="ECO:0000256" key="1">
    <source>
        <dbReference type="ARBA" id="ARBA00000085"/>
    </source>
</evidence>
<protein>
    <recommendedName>
        <fullName evidence="3">histidine kinase</fullName>
        <ecNumber evidence="3">2.7.13.3</ecNumber>
    </recommendedName>
</protein>
<comment type="subcellular location">
    <subcellularLocation>
        <location evidence="2">Membrane</location>
    </subcellularLocation>
</comment>
<dbReference type="SUPFAM" id="SSF55874">
    <property type="entry name" value="ATPase domain of HSP90 chaperone/DNA topoisomerase II/histidine kinase"/>
    <property type="match status" value="1"/>
</dbReference>
<sequence>MREEDIEIELKDILNSIPYEITIKDLDYNYIYANEKFCKNLNCDFEEIYKKNMSNFWSHKDYEKIREIDREVIEKNKGIFSERKLRIINDNERWFYMYKSPFNMNNEKCIITISQEVTLNKKMVNLLEDQIENYSLSTYGYYDIFYDTENRDALLDDNYKNKIKLICKNLCEQLESSNINIYLYDEEQNDLNLYISSHEIDTIEKKNINLGNRRFFKFSGVNITIDYKMLHKLYDNKKYNVKIYKIKYGSNIIGIMNVYYDKNQNVNVEDKDLINSICYKFGLLFQNKIITRKLKEEENKKVKYRQALEIENLKTEFFLGLSHEIRTPLNIIITSIHSIDDILKTHECEGYRDRIIKSLNYIRQNSNRMLRLINNISDVKKLDHMCYDVNYTNCNIVEVIEGIVISVSDYIKVSQRNIIFDTEEEEIIIGCDLDKIERIMLNLLSNAIKYSDENTDILVKIRLSEKKDEIIVSVWDDGVAIEKKDSIRIFDKFVQLDKLLNRPCEGTGIGLFLVKSLLEIQGGRVWVNNEVIKGAEIDFSLPVRTVEKKEDKQNITTSPQDKVEIYNVEFSDIYSL</sequence>
<dbReference type="InterPro" id="IPR013656">
    <property type="entry name" value="PAS_4"/>
</dbReference>
<dbReference type="SUPFAM" id="SSF55785">
    <property type="entry name" value="PYP-like sensor domain (PAS domain)"/>
    <property type="match status" value="1"/>
</dbReference>
<dbReference type="NCBIfam" id="TIGR00229">
    <property type="entry name" value="sensory_box"/>
    <property type="match status" value="1"/>
</dbReference>
<keyword evidence="8" id="KW-0175">Coiled coil</keyword>
<dbReference type="EC" id="2.7.13.3" evidence="3"/>
<accession>A0A2S7F6T6</accession>
<dbReference type="Gene3D" id="1.10.287.130">
    <property type="match status" value="1"/>
</dbReference>
<evidence type="ECO:0000256" key="7">
    <source>
        <dbReference type="ARBA" id="ARBA00023012"/>
    </source>
</evidence>
<dbReference type="FunFam" id="3.30.565.10:FF:000006">
    <property type="entry name" value="Sensor histidine kinase WalK"/>
    <property type="match status" value="1"/>
</dbReference>
<evidence type="ECO:0000256" key="5">
    <source>
        <dbReference type="ARBA" id="ARBA00022679"/>
    </source>
</evidence>
<keyword evidence="7" id="KW-0902">Two-component regulatory system</keyword>
<dbReference type="PROSITE" id="PS50109">
    <property type="entry name" value="HIS_KIN"/>
    <property type="match status" value="1"/>
</dbReference>
<dbReference type="Gene3D" id="3.30.450.20">
    <property type="entry name" value="PAS domain"/>
    <property type="match status" value="1"/>
</dbReference>
<name>A0A2S7F6T6_CLOBU</name>
<dbReference type="Proteomes" id="UP000238081">
    <property type="component" value="Unassembled WGS sequence"/>
</dbReference>
<evidence type="ECO:0000313" key="12">
    <source>
        <dbReference type="Proteomes" id="UP000238081"/>
    </source>
</evidence>
<dbReference type="SUPFAM" id="SSF47384">
    <property type="entry name" value="Homodimeric domain of signal transducing histidine kinase"/>
    <property type="match status" value="1"/>
</dbReference>
<dbReference type="PRINTS" id="PR00344">
    <property type="entry name" value="BCTRLSENSOR"/>
</dbReference>